<keyword evidence="1" id="KW-0812">Transmembrane</keyword>
<evidence type="ECO:0008006" key="4">
    <source>
        <dbReference type="Google" id="ProtNLM"/>
    </source>
</evidence>
<gene>
    <name evidence="2" type="ORF">SAMN04487937_3068</name>
</gene>
<keyword evidence="1" id="KW-0472">Membrane</keyword>
<proteinExistence type="predicted"/>
<name>A0A1I6I3D5_HALSD</name>
<feature type="transmembrane region" description="Helical" evidence="1">
    <location>
        <begin position="132"/>
        <end position="153"/>
    </location>
</feature>
<evidence type="ECO:0000256" key="1">
    <source>
        <dbReference type="SAM" id="Phobius"/>
    </source>
</evidence>
<evidence type="ECO:0000313" key="3">
    <source>
        <dbReference type="Proteomes" id="UP000198932"/>
    </source>
</evidence>
<organism evidence="2 3">
    <name type="scientific">Halorubrum sodomense</name>
    <dbReference type="NCBI Taxonomy" id="35743"/>
    <lineage>
        <taxon>Archaea</taxon>
        <taxon>Methanobacteriati</taxon>
        <taxon>Methanobacteriota</taxon>
        <taxon>Stenosarchaea group</taxon>
        <taxon>Halobacteria</taxon>
        <taxon>Halobacteriales</taxon>
        <taxon>Haloferacaceae</taxon>
        <taxon>Halorubrum</taxon>
    </lineage>
</organism>
<feature type="transmembrane region" description="Helical" evidence="1">
    <location>
        <begin position="62"/>
        <end position="81"/>
    </location>
</feature>
<protein>
    <recommendedName>
        <fullName evidence="4">DUF2178 domain-containing protein</fullName>
    </recommendedName>
</protein>
<dbReference type="EMBL" id="FOYN01000006">
    <property type="protein sequence ID" value="SFR61203.1"/>
    <property type="molecule type" value="Genomic_DNA"/>
</dbReference>
<keyword evidence="3" id="KW-1185">Reference proteome</keyword>
<evidence type="ECO:0000313" key="2">
    <source>
        <dbReference type="EMBL" id="SFR61203.1"/>
    </source>
</evidence>
<dbReference type="InterPro" id="IPR019235">
    <property type="entry name" value="DUF2178_TM"/>
</dbReference>
<feature type="transmembrane region" description="Helical" evidence="1">
    <location>
        <begin position="40"/>
        <end position="56"/>
    </location>
</feature>
<dbReference type="Pfam" id="PF09946">
    <property type="entry name" value="DUF2178"/>
    <property type="match status" value="1"/>
</dbReference>
<reference evidence="3" key="1">
    <citation type="submission" date="2016-10" db="EMBL/GenBank/DDBJ databases">
        <authorList>
            <person name="Varghese N."/>
            <person name="Submissions S."/>
        </authorList>
    </citation>
    <scope>NUCLEOTIDE SEQUENCE [LARGE SCALE GENOMIC DNA]</scope>
    <source>
        <strain evidence="3">RD 26</strain>
    </source>
</reference>
<dbReference type="Proteomes" id="UP000198932">
    <property type="component" value="Unassembled WGS sequence"/>
</dbReference>
<sequence>MSVTVKRALHTVPARFTPSISEHTTSATTRPSSRKRYERIAYGPLGAGVLALWIGIALDRFVLGVALYWAGGLGLGLVQRFSPVELYDERDTTIERKASQNTMNGFAYVSVLGTPGGLALQGSGVVTLPGEFYGATWTLFGGFVAFGASVLYYKRRT</sequence>
<dbReference type="AlphaFoldDB" id="A0A1I6I3D5"/>
<accession>A0A1I6I3D5</accession>
<feature type="transmembrane region" description="Helical" evidence="1">
    <location>
        <begin position="102"/>
        <end position="120"/>
    </location>
</feature>
<keyword evidence="1" id="KW-1133">Transmembrane helix</keyword>